<proteinExistence type="inferred from homology"/>
<protein>
    <submittedName>
        <fullName evidence="5">Uncharacterized protein</fullName>
    </submittedName>
</protein>
<evidence type="ECO:0000313" key="5">
    <source>
        <dbReference type="EMBL" id="KKN52323.1"/>
    </source>
</evidence>
<evidence type="ECO:0000256" key="2">
    <source>
        <dbReference type="ARBA" id="ARBA00022679"/>
    </source>
</evidence>
<comment type="caution">
    <text evidence="5">The sequence shown here is derived from an EMBL/GenBank/DDBJ whole genome shotgun (WGS) entry which is preliminary data.</text>
</comment>
<dbReference type="Gene3D" id="3.30.750.70">
    <property type="entry name" value="4-hydroxybutyrate coenzyme like domains"/>
    <property type="match status" value="1"/>
</dbReference>
<dbReference type="InterPro" id="IPR026888">
    <property type="entry name" value="AcetylCoA_hyd_C"/>
</dbReference>
<dbReference type="Pfam" id="PF13336">
    <property type="entry name" value="AcetylCoA_hyd_C"/>
    <property type="match status" value="1"/>
</dbReference>
<keyword evidence="2" id="KW-0808">Transferase</keyword>
<dbReference type="InterPro" id="IPR038460">
    <property type="entry name" value="AcetylCoA_hyd_C_sf"/>
</dbReference>
<gene>
    <name evidence="5" type="ORF">LCGC14_0613690</name>
</gene>
<dbReference type="Gene3D" id="3.40.1080.20">
    <property type="entry name" value="Acetyl-CoA hydrolase/transferase C-terminal domain"/>
    <property type="match status" value="1"/>
</dbReference>
<comment type="similarity">
    <text evidence="1">Belongs to the acetyl-CoA hydrolase/transferase family.</text>
</comment>
<feature type="domain" description="Acetyl-CoA hydrolase/transferase N-terminal" evidence="3">
    <location>
        <begin position="6"/>
        <end position="179"/>
    </location>
</feature>
<evidence type="ECO:0000256" key="1">
    <source>
        <dbReference type="ARBA" id="ARBA00009632"/>
    </source>
</evidence>
<dbReference type="AlphaFoldDB" id="A0A0F9UFF4"/>
<dbReference type="PANTHER" id="PTHR21432:SF20">
    <property type="entry name" value="ACETYL-COA HYDROLASE"/>
    <property type="match status" value="1"/>
</dbReference>
<dbReference type="Pfam" id="PF02550">
    <property type="entry name" value="AcetylCoA_hydro"/>
    <property type="match status" value="1"/>
</dbReference>
<dbReference type="EMBL" id="LAZR01001024">
    <property type="protein sequence ID" value="KKN52323.1"/>
    <property type="molecule type" value="Genomic_DNA"/>
</dbReference>
<dbReference type="InterPro" id="IPR003702">
    <property type="entry name" value="ActCoA_hydro_N"/>
</dbReference>
<dbReference type="InterPro" id="IPR046433">
    <property type="entry name" value="ActCoA_hydro"/>
</dbReference>
<dbReference type="Gene3D" id="3.40.1080.10">
    <property type="entry name" value="Glutaconate Coenzyme A-transferase"/>
    <property type="match status" value="1"/>
</dbReference>
<name>A0A0F9UFF4_9ZZZZ</name>
<feature type="domain" description="Acetyl-CoA hydrolase/transferase C-terminal" evidence="4">
    <location>
        <begin position="272"/>
        <end position="425"/>
    </location>
</feature>
<dbReference type="SUPFAM" id="SSF100950">
    <property type="entry name" value="NagB/RpiA/CoA transferase-like"/>
    <property type="match status" value="2"/>
</dbReference>
<organism evidence="5">
    <name type="scientific">marine sediment metagenome</name>
    <dbReference type="NCBI Taxonomy" id="412755"/>
    <lineage>
        <taxon>unclassified sequences</taxon>
        <taxon>metagenomes</taxon>
        <taxon>ecological metagenomes</taxon>
    </lineage>
</organism>
<dbReference type="GO" id="GO:0006083">
    <property type="term" value="P:acetate metabolic process"/>
    <property type="evidence" value="ECO:0007669"/>
    <property type="project" value="InterPro"/>
</dbReference>
<reference evidence="5" key="1">
    <citation type="journal article" date="2015" name="Nature">
        <title>Complex archaea that bridge the gap between prokaryotes and eukaryotes.</title>
        <authorList>
            <person name="Spang A."/>
            <person name="Saw J.H."/>
            <person name="Jorgensen S.L."/>
            <person name="Zaremba-Niedzwiedzka K."/>
            <person name="Martijn J."/>
            <person name="Lind A.E."/>
            <person name="van Eijk R."/>
            <person name="Schleper C."/>
            <person name="Guy L."/>
            <person name="Ettema T.J."/>
        </authorList>
    </citation>
    <scope>NUCLEOTIDE SEQUENCE</scope>
</reference>
<evidence type="ECO:0000259" key="4">
    <source>
        <dbReference type="Pfam" id="PF13336"/>
    </source>
</evidence>
<evidence type="ECO:0000259" key="3">
    <source>
        <dbReference type="Pfam" id="PF02550"/>
    </source>
</evidence>
<accession>A0A0F9UFF4</accession>
<sequence length="432" mass="47647">MSWVDDYKKKLVTAEEAASLIKSDDRIYISGNAATPYVLMNSLARRKNELEGVELVHVLLLGEDPLSKPEMEGHFRHNSLFVGPADRKAINEGRADYIPIFLHQIPNLIYSEQMPLDAAMLHLSPADEHGFMSFGVEVLASKAAAEKAKTVIVQVNEKMPRVLGDSFIHVSRVHKIVEVSEELPELKRKPFSEVERKIGHLITELIEDGSTLQLGIGGIPDAVLSALKERRDLGIHTEMVSDGVMEAIEAGIITGAKKTFHPNKVILTFILGSKKLYEFADNNPVLEAHPTDYTNHPFNVSRNDNMIAINSAIEVDITGQVCSDSIGTYIYSGFGGQVDFIRGAAHSKGGKPIIALNSTAKNGEVSRIVPFLKKGSGVVTTRADVKYVVTEYGIAYLHGKNLQERTIALINIADPKFRPDLIKEAKSRYLLR</sequence>
<dbReference type="PANTHER" id="PTHR21432">
    <property type="entry name" value="ACETYL-COA HYDROLASE-RELATED"/>
    <property type="match status" value="1"/>
</dbReference>
<dbReference type="GO" id="GO:0008775">
    <property type="term" value="F:acetate CoA-transferase activity"/>
    <property type="evidence" value="ECO:0007669"/>
    <property type="project" value="InterPro"/>
</dbReference>
<dbReference type="InterPro" id="IPR037171">
    <property type="entry name" value="NagB/RpiA_transferase-like"/>
</dbReference>